<name>A0A140L4F6_9FIRM</name>
<dbReference type="RefSeq" id="WP_068556289.1">
    <property type="nucleotide sequence ID" value="NZ_LOEE01000034.1"/>
</dbReference>
<dbReference type="PATRIC" id="fig|520762.4.peg.1881"/>
<dbReference type="PANTHER" id="PTHR43723">
    <property type="entry name" value="COBALT TRANSPORT PROTEIN CBIQ"/>
    <property type="match status" value="1"/>
</dbReference>
<feature type="transmembrane region" description="Helical" evidence="6">
    <location>
        <begin position="39"/>
        <end position="59"/>
    </location>
</feature>
<keyword evidence="3 6" id="KW-0812">Transmembrane</keyword>
<organism evidence="7 8">
    <name type="scientific">Thermotalea metallivorans</name>
    <dbReference type="NCBI Taxonomy" id="520762"/>
    <lineage>
        <taxon>Bacteria</taxon>
        <taxon>Bacillati</taxon>
        <taxon>Bacillota</taxon>
        <taxon>Clostridia</taxon>
        <taxon>Peptostreptococcales</taxon>
        <taxon>Thermotaleaceae</taxon>
        <taxon>Thermotalea</taxon>
    </lineage>
</organism>
<evidence type="ECO:0000256" key="2">
    <source>
        <dbReference type="ARBA" id="ARBA00022475"/>
    </source>
</evidence>
<dbReference type="OrthoDB" id="9815246at2"/>
<dbReference type="NCBIfam" id="TIGR02454">
    <property type="entry name" value="ECF_T_CbiQ"/>
    <property type="match status" value="1"/>
</dbReference>
<feature type="transmembrane region" description="Helical" evidence="6">
    <location>
        <begin position="155"/>
        <end position="175"/>
    </location>
</feature>
<evidence type="ECO:0000256" key="1">
    <source>
        <dbReference type="ARBA" id="ARBA00004651"/>
    </source>
</evidence>
<dbReference type="STRING" id="520762.AN619_16950"/>
<reference evidence="7 8" key="1">
    <citation type="submission" date="2015-12" db="EMBL/GenBank/DDBJ databases">
        <title>Draft genome sequence of the thermoanaerobe Thermotalea metallivorans, an isolate from the runoff channel of the Great Artesian Basin, Australia.</title>
        <authorList>
            <person name="Patel B.K."/>
        </authorList>
    </citation>
    <scope>NUCLEOTIDE SEQUENCE [LARGE SCALE GENOMIC DNA]</scope>
    <source>
        <strain evidence="7 8">B2-1</strain>
    </source>
</reference>
<dbReference type="EMBL" id="LOEE01000034">
    <property type="protein sequence ID" value="KXG75431.1"/>
    <property type="molecule type" value="Genomic_DNA"/>
</dbReference>
<feature type="transmembrane region" description="Helical" evidence="6">
    <location>
        <begin position="66"/>
        <end position="85"/>
    </location>
</feature>
<keyword evidence="4 6" id="KW-1133">Transmembrane helix</keyword>
<dbReference type="CDD" id="cd16914">
    <property type="entry name" value="EcfT"/>
    <property type="match status" value="1"/>
</dbReference>
<evidence type="ECO:0000313" key="8">
    <source>
        <dbReference type="Proteomes" id="UP000070456"/>
    </source>
</evidence>
<dbReference type="InterPro" id="IPR012809">
    <property type="entry name" value="ECF_CbiQ"/>
</dbReference>
<dbReference type="GO" id="GO:0043190">
    <property type="term" value="C:ATP-binding cassette (ABC) transporter complex"/>
    <property type="evidence" value="ECO:0007669"/>
    <property type="project" value="InterPro"/>
</dbReference>
<sequence>MISMDQYAYINRLKSVHPMEKCLLSGGMLLICLWNTSPLVHFGAIALMTFLVIAVAGIPGKTYVQYLLLPLVFLITGVGGVALTITKNSTLFLYGFAMGHWKIGISQQGLDQAVLVFLRAYASVTCLYFLAFTTPMTDMMWVLRKLRMPTVLVELAMMIYRFIFVLMETASMIYISQDCRLGYSSIKRSYTSLGQLASNLFVKAFCRAQELFTALTARGYTGRLDVLEENYYLSMKNMALIVLAQGIFMILALQ</sequence>
<evidence type="ECO:0000313" key="7">
    <source>
        <dbReference type="EMBL" id="KXG75431.1"/>
    </source>
</evidence>
<keyword evidence="8" id="KW-1185">Reference proteome</keyword>
<dbReference type="PANTHER" id="PTHR43723:SF1">
    <property type="entry name" value="COBALT TRANSPORT PROTEIN CBIQ"/>
    <property type="match status" value="1"/>
</dbReference>
<evidence type="ECO:0000256" key="6">
    <source>
        <dbReference type="SAM" id="Phobius"/>
    </source>
</evidence>
<dbReference type="Proteomes" id="UP000070456">
    <property type="component" value="Unassembled WGS sequence"/>
</dbReference>
<protein>
    <submittedName>
        <fullName evidence="7">Cobalt transport protein CbiQ</fullName>
    </submittedName>
</protein>
<keyword evidence="5 6" id="KW-0472">Membrane</keyword>
<comment type="caution">
    <text evidence="7">The sequence shown here is derived from an EMBL/GenBank/DDBJ whole genome shotgun (WGS) entry which is preliminary data.</text>
</comment>
<evidence type="ECO:0000256" key="3">
    <source>
        <dbReference type="ARBA" id="ARBA00022692"/>
    </source>
</evidence>
<dbReference type="GO" id="GO:0006824">
    <property type="term" value="P:cobalt ion transport"/>
    <property type="evidence" value="ECO:0007669"/>
    <property type="project" value="InterPro"/>
</dbReference>
<gene>
    <name evidence="7" type="primary">cbiQ</name>
    <name evidence="7" type="ORF">AN619_16950</name>
</gene>
<proteinExistence type="predicted"/>
<dbReference type="InterPro" id="IPR003339">
    <property type="entry name" value="ABC/ECF_trnsptr_transmembrane"/>
</dbReference>
<dbReference type="Pfam" id="PF02361">
    <property type="entry name" value="CbiQ"/>
    <property type="match status" value="1"/>
</dbReference>
<keyword evidence="2" id="KW-1003">Cell membrane</keyword>
<accession>A0A140L4F6</accession>
<evidence type="ECO:0000256" key="4">
    <source>
        <dbReference type="ARBA" id="ARBA00022989"/>
    </source>
</evidence>
<dbReference type="AlphaFoldDB" id="A0A140L4F6"/>
<comment type="subcellular location">
    <subcellularLocation>
        <location evidence="1">Cell membrane</location>
        <topology evidence="1">Multi-pass membrane protein</topology>
    </subcellularLocation>
</comment>
<evidence type="ECO:0000256" key="5">
    <source>
        <dbReference type="ARBA" id="ARBA00023136"/>
    </source>
</evidence>
<feature type="transmembrane region" description="Helical" evidence="6">
    <location>
        <begin position="120"/>
        <end position="143"/>
    </location>
</feature>
<feature type="transmembrane region" description="Helical" evidence="6">
    <location>
        <begin position="231"/>
        <end position="253"/>
    </location>
</feature>
<dbReference type="InterPro" id="IPR052770">
    <property type="entry name" value="Cobalt_transport_CbiQ"/>
</dbReference>